<comment type="caution">
    <text evidence="1">The sequence shown here is derived from an EMBL/GenBank/DDBJ whole genome shotgun (WGS) entry which is preliminary data.</text>
</comment>
<evidence type="ECO:0000313" key="1">
    <source>
        <dbReference type="EMBL" id="PTB88773.1"/>
    </source>
</evidence>
<dbReference type="InterPro" id="IPR009241">
    <property type="entry name" value="HigB-like"/>
</dbReference>
<dbReference type="Proteomes" id="UP000241514">
    <property type="component" value="Unassembled WGS sequence"/>
</dbReference>
<accession>A0A6N4DF22</accession>
<dbReference type="EMBL" id="PYVG01000034">
    <property type="protein sequence ID" value="PTB88773.1"/>
    <property type="molecule type" value="Genomic_DNA"/>
</dbReference>
<evidence type="ECO:0000313" key="2">
    <source>
        <dbReference type="Proteomes" id="UP000241514"/>
    </source>
</evidence>
<protein>
    <submittedName>
        <fullName evidence="1">Diaminopimelate decarboxylase</fullName>
    </submittedName>
</protein>
<gene>
    <name evidence="1" type="ORF">C9928_05575</name>
</gene>
<reference evidence="1 2" key="1">
    <citation type="submission" date="2018-03" db="EMBL/GenBank/DDBJ databases">
        <title>Cross-interface Injection: A General Nanoliter Liquid Handling Method Applied to Single Cells Genome Amplification Automated Nanoliter Liquid Handling Applied to Single Cell Multiple Displacement Amplification.</title>
        <authorList>
            <person name="Yun J."/>
            <person name="Xu P."/>
            <person name="Xu J."/>
            <person name="Dai X."/>
            <person name="Wang Y."/>
            <person name="Zheng X."/>
            <person name="Cao C."/>
            <person name="Yi Q."/>
            <person name="Zhu Y."/>
            <person name="Wang L."/>
            <person name="Dong Z."/>
            <person name="Huang Y."/>
            <person name="Huang L."/>
            <person name="Du W."/>
        </authorList>
    </citation>
    <scope>NUCLEOTIDE SEQUENCE [LARGE SCALE GENOMIC DNA]</scope>
    <source>
        <strain evidence="1 2">A9-4</strain>
    </source>
</reference>
<dbReference type="Pfam" id="PF05973">
    <property type="entry name" value="Gp49"/>
    <property type="match status" value="1"/>
</dbReference>
<sequence>MWEIRTTDTFDEWLDALDDTDRENVVAAMIVLRAKGPMLSRPYADTVNGSAHKNMKELRVQSKGNPIRAFFAFDPSRTGILLCAGEKTGKDKSFYEEMISVADREFKAHLEKLRER</sequence>
<proteinExistence type="predicted"/>
<name>A0A6N4DF22_9GAMM</name>
<organism evidence="1 2">
    <name type="scientific">Pseudidiomarina aestuarii</name>
    <dbReference type="NCBI Taxonomy" id="624146"/>
    <lineage>
        <taxon>Bacteria</taxon>
        <taxon>Pseudomonadati</taxon>
        <taxon>Pseudomonadota</taxon>
        <taxon>Gammaproteobacteria</taxon>
        <taxon>Alteromonadales</taxon>
        <taxon>Idiomarinaceae</taxon>
        <taxon>Pseudidiomarina</taxon>
    </lineage>
</organism>
<dbReference type="AlphaFoldDB" id="A0A6N4DF22"/>